<feature type="compositionally biased region" description="Basic and acidic residues" evidence="2">
    <location>
        <begin position="96"/>
        <end position="108"/>
    </location>
</feature>
<dbReference type="Proteomes" id="UP001497482">
    <property type="component" value="Chromosome 20"/>
</dbReference>
<evidence type="ECO:0000313" key="4">
    <source>
        <dbReference type="EMBL" id="CAL1594805.1"/>
    </source>
</evidence>
<dbReference type="GO" id="GO:0000178">
    <property type="term" value="C:exosome (RNase complex)"/>
    <property type="evidence" value="ECO:0007669"/>
    <property type="project" value="TreeGrafter"/>
</dbReference>
<dbReference type="GO" id="GO:0006396">
    <property type="term" value="P:RNA processing"/>
    <property type="evidence" value="ECO:0007669"/>
    <property type="project" value="InterPro"/>
</dbReference>
<feature type="compositionally biased region" description="Acidic residues" evidence="2">
    <location>
        <begin position="1091"/>
        <end position="1100"/>
    </location>
</feature>
<feature type="compositionally biased region" description="Polar residues" evidence="2">
    <location>
        <begin position="511"/>
        <end position="526"/>
    </location>
</feature>
<dbReference type="SUPFAM" id="SSF48452">
    <property type="entry name" value="TPR-like"/>
    <property type="match status" value="1"/>
</dbReference>
<evidence type="ECO:0000256" key="1">
    <source>
        <dbReference type="SAM" id="Coils"/>
    </source>
</evidence>
<feature type="compositionally biased region" description="Basic residues" evidence="2">
    <location>
        <begin position="529"/>
        <end position="541"/>
    </location>
</feature>
<dbReference type="PANTHER" id="PTHR21563">
    <property type="entry name" value="ZINC FINGER C3H1 DOMAIN-CONTAINING PROTEIN"/>
    <property type="match status" value="1"/>
</dbReference>
<feature type="compositionally biased region" description="Acidic residues" evidence="2">
    <location>
        <begin position="269"/>
        <end position="281"/>
    </location>
</feature>
<sequence>MDVKAVKEPEEELEDGEICDDETEERAPYARGDNHRAPGEKPDHRKANITPLMERDFRPMISFPHAVSRGPFPLGHRQQQCGPSGPERPVSPLTPGHEHRSTFWERSHCALGRFRHGRGGRGGGRGVDWRREGGRPQRYGPGENHSKNDSPSRKPKPMGRNQPRKPIYLAAKPESSNDESFEDLLLRYKQIQLELECIRKEETMALEPKPAAPAPEPPPPEQPASTEEPAPSEEEQSVKVFQAFNIKPLKPKAPANLDELKKKWAEQAEATDTDKEGEEVTILETEAQSSQPKDKCVCCTSESESESQMNASKPAPGETAAAPVSCVCCGEKPDQDQTKDLKSETRESSVSSVDSNLSTDKPRVEQEELSELELRLLALQSASKKWHQKEQQVMKKSKERVTKPPQEKNAPASSGPGTAPSMRARVATRSSTTRSSTPPAERTRSRTSSQDGDRPRPGTRSTDRDLSRTSGPERERPKQSPKAAPKASPKPGSKSTPKPSPKPGPRPGVRTLQSRAYSGSRISPSAKQAARRQQLRNWKMKQQREEEAAKRRYEEEERRKREEEIRRIRDLSNQDEQYNRFMKLVGGKSHTPSKARDREHRKSTGKSGLDTSGNLYQYDNYDEVAMDTDSEPGSPAPSPTHPFPGADAVFPQTLFLTEAHFGTDYGQVFVAPPPPPPLPPPDELELPPKPPFADEEEEEEMLLRETCLMSMAHKRETPLEEKSSSASSSPQRSSLRGNLSTVSLNTVPPPSRKFNSRGPHSRAPLVLPRHKTVVVSLNDSDDSDSDVDSTAPSVFGGLEFMIREARRTVEAAKPKGASEKENHPMRTPEALPEAKKKEYRLLKEQIASREKQKALTPWSSGPQSDAATEALTKASAEMQLMEAEQRLAKHRELLQKDEAMLRHLLQQELKKRENLRTSEAKVGKLKEQLQASEKIAQANRTLLRRLQEQVQRVEHRVSLKKSMEVSLEKQLVQAQSQAQTQTQTKGLKRRLDSNQSLPNKLQRLDGAERHFAELMAQKQRLQRLESEYALKIQRLKEAQALRNKPAQTDAPVQPPALREAPNPPLQKPVSPFPVSQPSLHDLTQDKLTLDAEDETPEESESTQQSAAIKGQRRHSLRQSTSFTKPHLESTPGKDTPRQAKTASDSGNAAETEVFAGLDVDTLKQRYEQQPQLGELLKTELEKTGQDLKTTPTAQLQRPQVPAFELDASSVQLMSDLRPVPYEAYRSPLLAFKSYRFSPYYRTKEKLSLSSVTYSNTIEPKKHFCRFDLTGTCNDDGCRWQHMRNVTLSGTRLFQDVLSYDLSLINCTGDNSDREISVATEKYIKRLFGSNNRMSIDQKAVLLVSKVNESKRHTPPYTTFKELRKWKPKPSAPSAADSEESSDSEEPEDSAPHSKYDGSTGLGQSDVCVTSDDKRYFFSETDDISNLETSVLESPCDTQLWLKLAFKYLNQPESSPAECLEAALNTLSRALENNCENPEVWSQYLSLFSRRGSCGEVQEMCEMAVEHAPHHCVWWTYLSLEHSFEGKDSVSERLLQFLISEVPPAGHSEKLSFHILEALLYRVQLSAFSGRADNAHTILQDSLKSDFVRELLTAADRSLLWLCFIHLSEFQRLPSSLYDAAESGPSRLVSRESFLLPWRQAQDICTPLETLLRMFQDGISQSTDVSLSLNERTVACLPLHTNLLHLHKVLGRLDEAVLLCEALLQCCPDSCVLRDVLAELHITKGDANTAVSMWLHALVECPDNAEVFYHSCKFLMSQDKSSALPPLFRGFILSLCEDEDGQKNPVEVLRHILGFPCDQLLKEPIIKKDLREQLVSQTSFLHLLHCRWQWLHGSPQDTVEAFERALGAPLQRDELHTLWMDYLIFTSSQPSSSSSKLFSDLVQRCLSTVPSRLEVPFNQAEFWSCYKFHNQVVSLYLGCLPLSQHALVLERLRYSMPNNTELGLRLLHQEWQEGNLQHLKFQSRMLRSHAPKCLANWKIAIAAEKELREKSEVRRLYQQALSRLPLCAALWKDRLLFEAAEGGRTERLRRLVDRCQELGVSLSEHLQRATKSTQ</sequence>
<feature type="compositionally biased region" description="Basic and acidic residues" evidence="2">
    <location>
        <begin position="542"/>
        <end position="572"/>
    </location>
</feature>
<dbReference type="InterPro" id="IPR011990">
    <property type="entry name" value="TPR-like_helical_dom_sf"/>
</dbReference>
<evidence type="ECO:0000259" key="3">
    <source>
        <dbReference type="Pfam" id="PF10650"/>
    </source>
</evidence>
<feature type="compositionally biased region" description="Basic and acidic residues" evidence="2">
    <location>
        <begin position="713"/>
        <end position="723"/>
    </location>
</feature>
<dbReference type="Gene3D" id="1.25.40.10">
    <property type="entry name" value="Tetratricopeptide repeat domain"/>
    <property type="match status" value="3"/>
</dbReference>
<dbReference type="PANTHER" id="PTHR21563:SF3">
    <property type="entry name" value="ZINC FINGER C3H1 DOMAIN-CONTAINING PROTEIN"/>
    <property type="match status" value="1"/>
</dbReference>
<dbReference type="InterPro" id="IPR003107">
    <property type="entry name" value="HAT"/>
</dbReference>
<feature type="compositionally biased region" description="Acidic residues" evidence="2">
    <location>
        <begin position="1376"/>
        <end position="1388"/>
    </location>
</feature>
<keyword evidence="1" id="KW-0175">Coiled coil</keyword>
<feature type="region of interest" description="Disordered" evidence="2">
    <location>
        <begin position="976"/>
        <end position="998"/>
    </location>
</feature>
<feature type="region of interest" description="Disordered" evidence="2">
    <location>
        <begin position="1"/>
        <end position="48"/>
    </location>
</feature>
<feature type="compositionally biased region" description="Polar residues" evidence="2">
    <location>
        <begin position="605"/>
        <end position="617"/>
    </location>
</feature>
<dbReference type="EMBL" id="OZ035842">
    <property type="protein sequence ID" value="CAL1594805.1"/>
    <property type="molecule type" value="Genomic_DNA"/>
</dbReference>
<organism evidence="4 5">
    <name type="scientific">Knipowitschia caucasica</name>
    <name type="common">Caucasian dwarf goby</name>
    <name type="synonym">Pomatoschistus caucasicus</name>
    <dbReference type="NCBI Taxonomy" id="637954"/>
    <lineage>
        <taxon>Eukaryota</taxon>
        <taxon>Metazoa</taxon>
        <taxon>Chordata</taxon>
        <taxon>Craniata</taxon>
        <taxon>Vertebrata</taxon>
        <taxon>Euteleostomi</taxon>
        <taxon>Actinopterygii</taxon>
        <taxon>Neopterygii</taxon>
        <taxon>Teleostei</taxon>
        <taxon>Neoteleostei</taxon>
        <taxon>Acanthomorphata</taxon>
        <taxon>Gobiaria</taxon>
        <taxon>Gobiiformes</taxon>
        <taxon>Gobioidei</taxon>
        <taxon>Gobiidae</taxon>
        <taxon>Gobiinae</taxon>
        <taxon>Knipowitschia</taxon>
    </lineage>
</organism>
<reference evidence="4 5" key="1">
    <citation type="submission" date="2024-04" db="EMBL/GenBank/DDBJ databases">
        <authorList>
            <person name="Waldvogel A.-M."/>
            <person name="Schoenle A."/>
        </authorList>
    </citation>
    <scope>NUCLEOTIDE SEQUENCE [LARGE SCALE GENOMIC DNA]</scope>
</reference>
<feature type="region of interest" description="Disordered" evidence="2">
    <location>
        <begin position="63"/>
        <end position="179"/>
    </location>
</feature>
<protein>
    <recommendedName>
        <fullName evidence="3">Putative zinc-finger domain-containing protein</fullName>
    </recommendedName>
</protein>
<gene>
    <name evidence="4" type="ORF">KC01_LOCUS23734</name>
</gene>
<feature type="region of interest" description="Disordered" evidence="2">
    <location>
        <begin position="383"/>
        <end position="648"/>
    </location>
</feature>
<feature type="compositionally biased region" description="Basic and acidic residues" evidence="2">
    <location>
        <begin position="451"/>
        <end position="478"/>
    </location>
</feature>
<feature type="compositionally biased region" description="Pro residues" evidence="2">
    <location>
        <begin position="671"/>
        <end position="691"/>
    </location>
</feature>
<feature type="region of interest" description="Disordered" evidence="2">
    <location>
        <begin position="666"/>
        <end position="700"/>
    </location>
</feature>
<feature type="coiled-coil region" evidence="1">
    <location>
        <begin position="864"/>
        <end position="963"/>
    </location>
</feature>
<name>A0AAV2L188_KNICA</name>
<feature type="compositionally biased region" description="Acidic residues" evidence="2">
    <location>
        <begin position="620"/>
        <end position="630"/>
    </location>
</feature>
<dbReference type="Pfam" id="PF10650">
    <property type="entry name" value="zf-C3H1"/>
    <property type="match status" value="1"/>
</dbReference>
<feature type="compositionally biased region" description="Pro residues" evidence="2">
    <location>
        <begin position="210"/>
        <end position="222"/>
    </location>
</feature>
<feature type="region of interest" description="Disordered" evidence="2">
    <location>
        <begin position="812"/>
        <end position="835"/>
    </location>
</feature>
<dbReference type="GO" id="GO:0005634">
    <property type="term" value="C:nucleus"/>
    <property type="evidence" value="ECO:0007669"/>
    <property type="project" value="TreeGrafter"/>
</dbReference>
<evidence type="ECO:0000313" key="5">
    <source>
        <dbReference type="Proteomes" id="UP001497482"/>
    </source>
</evidence>
<feature type="region of interest" description="Disordered" evidence="2">
    <location>
        <begin position="1358"/>
        <end position="1405"/>
    </location>
</feature>
<feature type="compositionally biased region" description="Low complexity" evidence="2">
    <location>
        <begin position="480"/>
        <end position="497"/>
    </location>
</feature>
<keyword evidence="5" id="KW-1185">Reference proteome</keyword>
<feature type="region of interest" description="Disordered" evidence="2">
    <location>
        <begin position="202"/>
        <end position="368"/>
    </location>
</feature>
<feature type="region of interest" description="Disordered" evidence="2">
    <location>
        <begin position="1040"/>
        <end position="1079"/>
    </location>
</feature>
<feature type="compositionally biased region" description="Polar residues" evidence="2">
    <location>
        <begin position="735"/>
        <end position="746"/>
    </location>
</feature>
<dbReference type="InterPro" id="IPR039278">
    <property type="entry name" value="Red1"/>
</dbReference>
<feature type="region of interest" description="Disordered" evidence="2">
    <location>
        <begin position="1091"/>
        <end position="1152"/>
    </location>
</feature>
<evidence type="ECO:0000256" key="2">
    <source>
        <dbReference type="SAM" id="MobiDB-lite"/>
    </source>
</evidence>
<feature type="compositionally biased region" description="Low complexity" evidence="2">
    <location>
        <begin position="724"/>
        <end position="734"/>
    </location>
</feature>
<feature type="domain" description="Putative zinc-finger" evidence="3">
    <location>
        <begin position="1263"/>
        <end position="1283"/>
    </location>
</feature>
<accession>A0AAV2L188</accession>
<dbReference type="SMART" id="SM00386">
    <property type="entry name" value="HAT"/>
    <property type="match status" value="4"/>
</dbReference>
<feature type="compositionally biased region" description="Basic and acidic residues" evidence="2">
    <location>
        <begin position="331"/>
        <end position="347"/>
    </location>
</feature>
<dbReference type="InterPro" id="IPR019607">
    <property type="entry name" value="Putative_zinc-finger_domain"/>
</dbReference>
<feature type="compositionally biased region" description="Acidic residues" evidence="2">
    <location>
        <begin position="9"/>
        <end position="24"/>
    </location>
</feature>
<proteinExistence type="predicted"/>
<feature type="compositionally biased region" description="Low complexity" evidence="2">
    <location>
        <begin position="423"/>
        <end position="440"/>
    </location>
</feature>
<feature type="compositionally biased region" description="Polar residues" evidence="2">
    <location>
        <begin position="1138"/>
        <end position="1148"/>
    </location>
</feature>
<feature type="compositionally biased region" description="Basic and acidic residues" evidence="2">
    <location>
        <begin position="25"/>
        <end position="46"/>
    </location>
</feature>
<feature type="compositionally biased region" description="Low complexity" evidence="2">
    <location>
        <begin position="348"/>
        <end position="359"/>
    </location>
</feature>
<feature type="region of interest" description="Disordered" evidence="2">
    <location>
        <begin position="712"/>
        <end position="766"/>
    </location>
</feature>